<dbReference type="PANTHER" id="PTHR24320">
    <property type="entry name" value="RETINOL DEHYDROGENASE"/>
    <property type="match status" value="1"/>
</dbReference>
<dbReference type="Proteomes" id="UP001610334">
    <property type="component" value="Unassembled WGS sequence"/>
</dbReference>
<dbReference type="InterPro" id="IPR036291">
    <property type="entry name" value="NAD(P)-bd_dom_sf"/>
</dbReference>
<sequence>MDSLYNTSTTAEELVDHFAAVIKDKVILTTGPSPASIGATFVKTVARAQPALIILAGRSTSKLQQTAGTITKEHPSVPIRLLQLDLGSLSAVQEAAGHVNSWDDVPCVDVLVNNAGIMATDFALSPEGYESQFATNHLGHFLFTNLIIDKILASRSPRIVNVSSDGHRLSPIRWADTNFREGETYNRWSAYGQSKTANILMAVSLAEKLGPKGLLAYSLHPGVIFGTGLTKGVRFEEMLPELIAVDRFLGNEQGWRRDISAKTPQQGAATTVYAAFDPSLKEFNGKYLDDCHVANPWTDTLKPWATNKVEAERLWKLSEQLVGQEPSFLSKMADDTAHFQSIPWVAALLRDPTFTTTPFPSRVFKSSTEDSFFATTINTPTTISACLTQYRTPPPNAKPFRPNAIPTNEIRTFATLGSDLNGWPGVLHGGMVATLLDECMGLILSYRLGGGESGQEGPFTAFLNIKFLRQVITPGTVVVSTRITEEEIRKWKIEGDIRDGEGTNATEQKQKNIVKI</sequence>
<comment type="similarity">
    <text evidence="1">Belongs to the short-chain dehydrogenases/reductases (SDR) family.</text>
</comment>
<dbReference type="Gene3D" id="3.40.50.720">
    <property type="entry name" value="NAD(P)-binding Rossmann-like Domain"/>
    <property type="match status" value="1"/>
</dbReference>
<dbReference type="Pfam" id="PF00106">
    <property type="entry name" value="adh_short"/>
    <property type="match status" value="1"/>
</dbReference>
<dbReference type="SUPFAM" id="SSF51735">
    <property type="entry name" value="NAD(P)-binding Rossmann-fold domains"/>
    <property type="match status" value="1"/>
</dbReference>
<proteinExistence type="inferred from homology"/>
<dbReference type="InterPro" id="IPR006683">
    <property type="entry name" value="Thioestr_dom"/>
</dbReference>
<dbReference type="InterPro" id="IPR029069">
    <property type="entry name" value="HotDog_dom_sf"/>
</dbReference>
<dbReference type="InterPro" id="IPR002347">
    <property type="entry name" value="SDR_fam"/>
</dbReference>
<evidence type="ECO:0000313" key="6">
    <source>
        <dbReference type="Proteomes" id="UP001610334"/>
    </source>
</evidence>
<dbReference type="PANTHER" id="PTHR24320:SF283">
    <property type="entry name" value="RETINOL DEHYDROGENASE 11"/>
    <property type="match status" value="1"/>
</dbReference>
<dbReference type="EMBL" id="JBFXLT010000057">
    <property type="protein sequence ID" value="KAL2811479.1"/>
    <property type="molecule type" value="Genomic_DNA"/>
</dbReference>
<dbReference type="Gene3D" id="3.10.129.10">
    <property type="entry name" value="Hotdog Thioesterase"/>
    <property type="match status" value="1"/>
</dbReference>
<evidence type="ECO:0000256" key="2">
    <source>
        <dbReference type="ARBA" id="ARBA00022857"/>
    </source>
</evidence>
<name>A0ABR4H7P2_9EURO</name>
<organism evidence="5 6">
    <name type="scientific">Aspergillus granulosus</name>
    <dbReference type="NCBI Taxonomy" id="176169"/>
    <lineage>
        <taxon>Eukaryota</taxon>
        <taxon>Fungi</taxon>
        <taxon>Dikarya</taxon>
        <taxon>Ascomycota</taxon>
        <taxon>Pezizomycotina</taxon>
        <taxon>Eurotiomycetes</taxon>
        <taxon>Eurotiomycetidae</taxon>
        <taxon>Eurotiales</taxon>
        <taxon>Aspergillaceae</taxon>
        <taxon>Aspergillus</taxon>
        <taxon>Aspergillus subgen. Nidulantes</taxon>
    </lineage>
</organism>
<gene>
    <name evidence="5" type="ORF">BJX63DRAFT_422323</name>
</gene>
<protein>
    <recommendedName>
        <fullName evidence="4">Thioesterase domain-containing protein</fullName>
    </recommendedName>
</protein>
<dbReference type="PRINTS" id="PR00080">
    <property type="entry name" value="SDRFAMILY"/>
</dbReference>
<dbReference type="Pfam" id="PF03061">
    <property type="entry name" value="4HBT"/>
    <property type="match status" value="1"/>
</dbReference>
<keyword evidence="6" id="KW-1185">Reference proteome</keyword>
<evidence type="ECO:0000313" key="5">
    <source>
        <dbReference type="EMBL" id="KAL2811479.1"/>
    </source>
</evidence>
<evidence type="ECO:0000256" key="3">
    <source>
        <dbReference type="ARBA" id="ARBA00023002"/>
    </source>
</evidence>
<evidence type="ECO:0000259" key="4">
    <source>
        <dbReference type="Pfam" id="PF03061"/>
    </source>
</evidence>
<keyword evidence="3" id="KW-0560">Oxidoreductase</keyword>
<dbReference type="SUPFAM" id="SSF54637">
    <property type="entry name" value="Thioesterase/thiol ester dehydrase-isomerase"/>
    <property type="match status" value="1"/>
</dbReference>
<evidence type="ECO:0000256" key="1">
    <source>
        <dbReference type="ARBA" id="ARBA00006484"/>
    </source>
</evidence>
<dbReference type="CDD" id="cd03443">
    <property type="entry name" value="PaaI_thioesterase"/>
    <property type="match status" value="1"/>
</dbReference>
<keyword evidence="2" id="KW-0521">NADP</keyword>
<accession>A0ABR4H7P2</accession>
<reference evidence="5 6" key="1">
    <citation type="submission" date="2024-07" db="EMBL/GenBank/DDBJ databases">
        <title>Section-level genome sequencing and comparative genomics of Aspergillus sections Usti and Cavernicolus.</title>
        <authorList>
            <consortium name="Lawrence Berkeley National Laboratory"/>
            <person name="Nybo J.L."/>
            <person name="Vesth T.C."/>
            <person name="Theobald S."/>
            <person name="Frisvad J.C."/>
            <person name="Larsen T.O."/>
            <person name="Kjaerboelling I."/>
            <person name="Rothschild-Mancinelli K."/>
            <person name="Lyhne E.K."/>
            <person name="Kogle M.E."/>
            <person name="Barry K."/>
            <person name="Clum A."/>
            <person name="Na H."/>
            <person name="Ledsgaard L."/>
            <person name="Lin J."/>
            <person name="Lipzen A."/>
            <person name="Kuo A."/>
            <person name="Riley R."/>
            <person name="Mondo S."/>
            <person name="Labutti K."/>
            <person name="Haridas S."/>
            <person name="Pangalinan J."/>
            <person name="Salamov A.A."/>
            <person name="Simmons B.A."/>
            <person name="Magnuson J.K."/>
            <person name="Chen J."/>
            <person name="Drula E."/>
            <person name="Henrissat B."/>
            <person name="Wiebenga A."/>
            <person name="Lubbers R.J."/>
            <person name="Gomes A.C."/>
            <person name="Makela M.R."/>
            <person name="Stajich J."/>
            <person name="Grigoriev I.V."/>
            <person name="Mortensen U.H."/>
            <person name="De Vries R.P."/>
            <person name="Baker S.E."/>
            <person name="Andersen M.R."/>
        </authorList>
    </citation>
    <scope>NUCLEOTIDE SEQUENCE [LARGE SCALE GENOMIC DNA]</scope>
    <source>
        <strain evidence="5 6">CBS 588.65</strain>
    </source>
</reference>
<comment type="caution">
    <text evidence="5">The sequence shown here is derived from an EMBL/GenBank/DDBJ whole genome shotgun (WGS) entry which is preliminary data.</text>
</comment>
<feature type="domain" description="Thioesterase" evidence="4">
    <location>
        <begin position="425"/>
        <end position="503"/>
    </location>
</feature>